<feature type="signal peptide" evidence="1">
    <location>
        <begin position="1"/>
        <end position="27"/>
    </location>
</feature>
<proteinExistence type="predicted"/>
<accession>A0ABW9JM85</accession>
<dbReference type="RefSeq" id="WP_246073526.1">
    <property type="nucleotide sequence ID" value="NZ_SRMP02000049.1"/>
</dbReference>
<comment type="caution">
    <text evidence="2">The sequence shown here is derived from an EMBL/GenBank/DDBJ whole genome shotgun (WGS) entry which is preliminary data.</text>
</comment>
<evidence type="ECO:0008006" key="4">
    <source>
        <dbReference type="Google" id="ProtNLM"/>
    </source>
</evidence>
<evidence type="ECO:0000256" key="1">
    <source>
        <dbReference type="SAM" id="SignalP"/>
    </source>
</evidence>
<name>A0ABW9JM85_9SPHI</name>
<gene>
    <name evidence="2" type="ORF">E5L68_018315</name>
</gene>
<keyword evidence="1" id="KW-0732">Signal</keyword>
<dbReference type="EMBL" id="SRMP02000049">
    <property type="protein sequence ID" value="MFN0293345.1"/>
    <property type="molecule type" value="Genomic_DNA"/>
</dbReference>
<sequence>MYLLKRYGLFKLLAMLALMYCFNNARAQMHSFEFYGHTFNLNADTVLQQNFSEGLTAANIKKFYSQLNKANTDDLIASLKIYREKHQLSDWLYYQLIRRTAEQLSPKAKNYHSYTLYKWFLMVKSGYDARIAIGDNQIIFYVRCDEDISDIPFFIIDDNKYMCLNYHDYQKLFKQAETYIPVRIDVAEAKAAFSYKVTNMPEFKPENYQEKQIAFNYKHKAYHFNVKVNSEVSQIFANYPVVDFATYSNIPLSKETYQSLIPMLRENVKKMSTKKGVDYLMQFTRHAFLYEDDEMAIGKEKRFSPEQTLLNDQSDCDDRAALFFFLVKEIYNLPMIALLYPTHITMAVAFEKPVGDGILYNGKVYSVCEPTPQKKNLKIGEVADNLKNQKYEVVYAYQPVK</sequence>
<evidence type="ECO:0000313" key="2">
    <source>
        <dbReference type="EMBL" id="MFN0293345.1"/>
    </source>
</evidence>
<protein>
    <recommendedName>
        <fullName evidence="4">Transglutaminase-like domain-containing protein</fullName>
    </recommendedName>
</protein>
<keyword evidence="3" id="KW-1185">Reference proteome</keyword>
<reference evidence="2 3" key="1">
    <citation type="submission" date="2024-12" db="EMBL/GenBank/DDBJ databases">
        <authorList>
            <person name="Hu S."/>
        </authorList>
    </citation>
    <scope>NUCLEOTIDE SEQUENCE [LARGE SCALE GENOMIC DNA]</scope>
    <source>
        <strain evidence="2 3">P-25</strain>
    </source>
</reference>
<organism evidence="2 3">
    <name type="scientific">Pedobacter helvus</name>
    <dbReference type="NCBI Taxonomy" id="2563444"/>
    <lineage>
        <taxon>Bacteria</taxon>
        <taxon>Pseudomonadati</taxon>
        <taxon>Bacteroidota</taxon>
        <taxon>Sphingobacteriia</taxon>
        <taxon>Sphingobacteriales</taxon>
        <taxon>Sphingobacteriaceae</taxon>
        <taxon>Pedobacter</taxon>
    </lineage>
</organism>
<evidence type="ECO:0000313" key="3">
    <source>
        <dbReference type="Proteomes" id="UP001517367"/>
    </source>
</evidence>
<dbReference type="Proteomes" id="UP001517367">
    <property type="component" value="Unassembled WGS sequence"/>
</dbReference>
<feature type="chain" id="PRO_5045145509" description="Transglutaminase-like domain-containing protein" evidence="1">
    <location>
        <begin position="28"/>
        <end position="401"/>
    </location>
</feature>